<dbReference type="SUPFAM" id="SSF51735">
    <property type="entry name" value="NAD(P)-binding Rossmann-fold domains"/>
    <property type="match status" value="1"/>
</dbReference>
<proteinExistence type="inferred from homology"/>
<dbReference type="PRINTS" id="PR00081">
    <property type="entry name" value="GDHRDH"/>
</dbReference>
<evidence type="ECO:0000256" key="1">
    <source>
        <dbReference type="ARBA" id="ARBA00006484"/>
    </source>
</evidence>
<feature type="compositionally biased region" description="Basic and acidic residues" evidence="3">
    <location>
        <begin position="7"/>
        <end position="21"/>
    </location>
</feature>
<evidence type="ECO:0000313" key="4">
    <source>
        <dbReference type="EMBL" id="MBB3969267.1"/>
    </source>
</evidence>
<reference evidence="5 6" key="1">
    <citation type="journal article" date="2016" name="Int. J. Syst. Evol. Microbiol.">
        <title>Proposal of Mucilaginibacter phyllosphaerae sp. nov. isolated from the phyllosphere of Galium album.</title>
        <authorList>
            <person name="Aydogan E.L."/>
            <person name="Busse H.J."/>
            <person name="Moser G."/>
            <person name="Muller C."/>
            <person name="Kampfer P."/>
            <person name="Glaeser S.P."/>
        </authorList>
    </citation>
    <scope>NUCLEOTIDE SEQUENCE [LARGE SCALE GENOMIC DNA]</scope>
    <source>
        <strain evidence="5 6">PP-F2FG21</strain>
    </source>
</reference>
<feature type="region of interest" description="Disordered" evidence="3">
    <location>
        <begin position="1"/>
        <end position="21"/>
    </location>
</feature>
<dbReference type="PANTHER" id="PTHR48107:SF16">
    <property type="entry name" value="NADPH-DEPENDENT ALDEHYDE REDUCTASE 1, CHLOROPLASTIC"/>
    <property type="match status" value="1"/>
</dbReference>
<comment type="caution">
    <text evidence="5">The sequence shown here is derived from an EMBL/GenBank/DDBJ whole genome shotgun (WGS) entry which is preliminary data.</text>
</comment>
<dbReference type="NCBIfam" id="NF005214">
    <property type="entry name" value="PRK06701.1"/>
    <property type="match status" value="1"/>
</dbReference>
<evidence type="ECO:0000313" key="5">
    <source>
        <dbReference type="EMBL" id="TEW65934.1"/>
    </source>
</evidence>
<protein>
    <submittedName>
        <fullName evidence="5">Glucose 1-dehydrogenase</fullName>
        <ecNumber evidence="5">1.1.1.47</ecNumber>
    </submittedName>
    <submittedName>
        <fullName evidence="4">NAD(P)-dependent dehydrogenase (Short-subunit alcohol dehydrogenase family)</fullName>
    </submittedName>
</protein>
<dbReference type="EMBL" id="SNQG01000004">
    <property type="protein sequence ID" value="TEW65934.1"/>
    <property type="molecule type" value="Genomic_DNA"/>
</dbReference>
<dbReference type="Pfam" id="PF13561">
    <property type="entry name" value="adh_short_C2"/>
    <property type="match status" value="1"/>
</dbReference>
<dbReference type="NCBIfam" id="NF005559">
    <property type="entry name" value="PRK07231.1"/>
    <property type="match status" value="1"/>
</dbReference>
<dbReference type="InterPro" id="IPR036291">
    <property type="entry name" value="NAD(P)-bd_dom_sf"/>
</dbReference>
<dbReference type="AlphaFoldDB" id="A0A4Y8ABK5"/>
<dbReference type="InterPro" id="IPR002347">
    <property type="entry name" value="SDR_fam"/>
</dbReference>
<dbReference type="PROSITE" id="PS00061">
    <property type="entry name" value="ADH_SHORT"/>
    <property type="match status" value="1"/>
</dbReference>
<dbReference type="CDD" id="cd05355">
    <property type="entry name" value="SDR_c1"/>
    <property type="match status" value="1"/>
</dbReference>
<comment type="similarity">
    <text evidence="1">Belongs to the short-chain dehydrogenases/reductases (SDR) family.</text>
</comment>
<evidence type="ECO:0000256" key="3">
    <source>
        <dbReference type="SAM" id="MobiDB-lite"/>
    </source>
</evidence>
<dbReference type="OrthoDB" id="9803333at2"/>
<evidence type="ECO:0000256" key="2">
    <source>
        <dbReference type="ARBA" id="ARBA00023002"/>
    </source>
</evidence>
<dbReference type="Gene3D" id="3.40.50.720">
    <property type="entry name" value="NAD(P)-binding Rossmann-like Domain"/>
    <property type="match status" value="1"/>
</dbReference>
<name>A0A4Y8ABK5_9SPHI</name>
<evidence type="ECO:0000313" key="7">
    <source>
        <dbReference type="Proteomes" id="UP000583101"/>
    </source>
</evidence>
<dbReference type="PRINTS" id="PR00080">
    <property type="entry name" value="SDRFAMILY"/>
</dbReference>
<dbReference type="EC" id="1.1.1.47" evidence="5"/>
<dbReference type="EMBL" id="JACIEG010000003">
    <property type="protein sequence ID" value="MBB3969267.1"/>
    <property type="molecule type" value="Genomic_DNA"/>
</dbReference>
<evidence type="ECO:0000313" key="6">
    <source>
        <dbReference type="Proteomes" id="UP000297248"/>
    </source>
</evidence>
<keyword evidence="7" id="KW-1185">Reference proteome</keyword>
<organism evidence="5 6">
    <name type="scientific">Mucilaginibacter phyllosphaerae</name>
    <dbReference type="NCBI Taxonomy" id="1812349"/>
    <lineage>
        <taxon>Bacteria</taxon>
        <taxon>Pseudomonadati</taxon>
        <taxon>Bacteroidota</taxon>
        <taxon>Sphingobacteriia</taxon>
        <taxon>Sphingobacteriales</taxon>
        <taxon>Sphingobacteriaceae</taxon>
        <taxon>Mucilaginibacter</taxon>
    </lineage>
</organism>
<keyword evidence="2 5" id="KW-0560">Oxidoreductase</keyword>
<dbReference type="FunFam" id="3.40.50.720:FF:000084">
    <property type="entry name" value="Short-chain dehydrogenase reductase"/>
    <property type="match status" value="1"/>
</dbReference>
<sequence length="284" mass="30631">MSAEQQTPDKQDHQPGVESEMLPKPEFIKTAYKAAGKLAGKVALITGGDSGIGRSVAVHYAAEGADVAIVYLEEDGDAEETKGLIEKYGKQCLLIKGDVKNCEFCREAVEQTVSKFGKLNILVNNAGMQVPQKEFKDITEQQLEDTFKTNIFAYFHFATAAADHLKAGDSIINTTSVTAYRSSPNLIDYSSTKGAITTFTRSLATNLVKKNIRVNAVAPGPVWTPLIVSTFDEEKIKEFGSETAMKRAGQPSEIGPAYVFLASDDASFITGQVIHINGGEVVNG</sequence>
<dbReference type="GO" id="GO:0047936">
    <property type="term" value="F:glucose 1-dehydrogenase [NAD(P)+] activity"/>
    <property type="evidence" value="ECO:0007669"/>
    <property type="project" value="UniProtKB-EC"/>
</dbReference>
<reference evidence="5" key="2">
    <citation type="submission" date="2019-03" db="EMBL/GenBank/DDBJ databases">
        <authorList>
            <person name="Yan Y.-Q."/>
            <person name="Du Z.-J."/>
        </authorList>
    </citation>
    <scope>NUCLEOTIDE SEQUENCE</scope>
    <source>
        <strain evidence="5">PP-F2FG21</strain>
    </source>
</reference>
<accession>A0A4Y8ABK5</accession>
<dbReference type="InterPro" id="IPR020904">
    <property type="entry name" value="Sc_DH/Rdtase_CS"/>
</dbReference>
<dbReference type="PANTHER" id="PTHR48107">
    <property type="entry name" value="NADPH-DEPENDENT ALDEHYDE REDUCTASE-LIKE PROTEIN, CHLOROPLASTIC-RELATED"/>
    <property type="match status" value="1"/>
</dbReference>
<reference evidence="4 7" key="3">
    <citation type="submission" date="2020-08" db="EMBL/GenBank/DDBJ databases">
        <title>Genomic Encyclopedia of Type Strains, Phase IV (KMG-IV): sequencing the most valuable type-strain genomes for metagenomic binning, comparative biology and taxonomic classification.</title>
        <authorList>
            <person name="Goeker M."/>
        </authorList>
    </citation>
    <scope>NUCLEOTIDE SEQUENCE [LARGE SCALE GENOMIC DNA]</scope>
    <source>
        <strain evidence="4 7">DSM 100995</strain>
    </source>
</reference>
<dbReference type="RefSeq" id="WP_134337006.1">
    <property type="nucleotide sequence ID" value="NZ_BMCZ01000002.1"/>
</dbReference>
<dbReference type="Proteomes" id="UP000583101">
    <property type="component" value="Unassembled WGS sequence"/>
</dbReference>
<gene>
    <name evidence="5" type="ORF">E2R65_12455</name>
    <name evidence="4" type="ORF">GGR35_001870</name>
</gene>
<dbReference type="Proteomes" id="UP000297248">
    <property type="component" value="Unassembled WGS sequence"/>
</dbReference>